<gene>
    <name evidence="1" type="ORF">AA0535_2266</name>
</gene>
<accession>A0ABQ0Q4Q9</accession>
<comment type="caution">
    <text evidence="1">The sequence shown here is derived from an EMBL/GenBank/DDBJ whole genome shotgun (WGS) entry which is preliminary data.</text>
</comment>
<proteinExistence type="predicted"/>
<evidence type="ECO:0000313" key="2">
    <source>
        <dbReference type="Proteomes" id="UP001062776"/>
    </source>
</evidence>
<keyword evidence="2" id="KW-1185">Reference proteome</keyword>
<evidence type="ECO:0000313" key="1">
    <source>
        <dbReference type="EMBL" id="GBQ91323.1"/>
    </source>
</evidence>
<sequence length="114" mass="13099">MSDLALSRRECVWLRQRFQRETPGSVRLDEGFPLPGWYGSCKKDRYVPAALQTMIERGLATTPHRIEQEPRFYFTRLGIDAIRATFGHPKGLKREECPALAQAVGRAARRTIIR</sequence>
<organism evidence="1 2">
    <name type="scientific">Asaia krungthepensis NRIC 0535</name>
    <dbReference type="NCBI Taxonomy" id="1307925"/>
    <lineage>
        <taxon>Bacteria</taxon>
        <taxon>Pseudomonadati</taxon>
        <taxon>Pseudomonadota</taxon>
        <taxon>Alphaproteobacteria</taxon>
        <taxon>Acetobacterales</taxon>
        <taxon>Acetobacteraceae</taxon>
        <taxon>Asaia</taxon>
    </lineage>
</organism>
<reference evidence="1" key="1">
    <citation type="submission" date="2013-04" db="EMBL/GenBank/DDBJ databases">
        <title>The genome sequencing project of 58 acetic acid bacteria.</title>
        <authorList>
            <person name="Okamoto-Kainuma A."/>
            <person name="Ishikawa M."/>
            <person name="Umino S."/>
            <person name="Koizumi Y."/>
            <person name="Shiwa Y."/>
            <person name="Yoshikawa H."/>
            <person name="Matsutani M."/>
            <person name="Matsushita K."/>
        </authorList>
    </citation>
    <scope>NUCLEOTIDE SEQUENCE</scope>
    <source>
        <strain evidence="1">NRIC 0535</strain>
    </source>
</reference>
<protein>
    <submittedName>
        <fullName evidence="1">Uncharacterized protein</fullName>
    </submittedName>
</protein>
<name>A0ABQ0Q4Q9_9PROT</name>
<dbReference type="EMBL" id="BAPV01000042">
    <property type="protein sequence ID" value="GBQ91323.1"/>
    <property type="molecule type" value="Genomic_DNA"/>
</dbReference>
<dbReference type="Proteomes" id="UP001062776">
    <property type="component" value="Unassembled WGS sequence"/>
</dbReference>